<sequence>MKTIIVLYRRANTGKTTTLNYLIGLLDKSKEEMQSLTKDRRVTISYGNKSIAVTTQGDNKYEIEENIKFFEKEDCDILVTATRSRGQTTDAIYKYHKEINAKIIWIEKNLSVILEDSINQMQAKDIQATIDTLII</sequence>
<evidence type="ECO:0000259" key="1">
    <source>
        <dbReference type="Pfam" id="PF01926"/>
    </source>
</evidence>
<dbReference type="InterPro" id="IPR027417">
    <property type="entry name" value="P-loop_NTPase"/>
</dbReference>
<name>A0A0S3UK13_PREIN</name>
<accession>A0A0S3UK13</accession>
<dbReference type="SUPFAM" id="SSF52540">
    <property type="entry name" value="P-loop containing nucleoside triphosphate hydrolases"/>
    <property type="match status" value="1"/>
</dbReference>
<evidence type="ECO:0000313" key="3">
    <source>
        <dbReference type="Proteomes" id="UP000217431"/>
    </source>
</evidence>
<organism evidence="2 3">
    <name type="scientific">Prevotella intermedia</name>
    <dbReference type="NCBI Taxonomy" id="28131"/>
    <lineage>
        <taxon>Bacteria</taxon>
        <taxon>Pseudomonadati</taxon>
        <taxon>Bacteroidota</taxon>
        <taxon>Bacteroidia</taxon>
        <taxon>Bacteroidales</taxon>
        <taxon>Prevotellaceae</taxon>
        <taxon>Prevotella</taxon>
    </lineage>
</organism>
<dbReference type="AlphaFoldDB" id="A0A0S3UK13"/>
<proteinExistence type="predicted"/>
<dbReference type="Proteomes" id="UP000217431">
    <property type="component" value="Chromosome I"/>
</dbReference>
<gene>
    <name evidence="2" type="ORF">PIOMA14_I_1353</name>
</gene>
<protein>
    <recommendedName>
        <fullName evidence="1">G domain-containing protein</fullName>
    </recommendedName>
</protein>
<dbReference type="RefSeq" id="WP_045166568.1">
    <property type="nucleotide sequence ID" value="NZ_AP014597.1"/>
</dbReference>
<dbReference type="EMBL" id="AP014597">
    <property type="protein sequence ID" value="BAU17861.1"/>
    <property type="molecule type" value="Genomic_DNA"/>
</dbReference>
<dbReference type="InterPro" id="IPR006073">
    <property type="entry name" value="GTP-bd"/>
</dbReference>
<dbReference type="GO" id="GO:0005525">
    <property type="term" value="F:GTP binding"/>
    <property type="evidence" value="ECO:0007669"/>
    <property type="project" value="InterPro"/>
</dbReference>
<evidence type="ECO:0000313" key="2">
    <source>
        <dbReference type="EMBL" id="BAU17861.1"/>
    </source>
</evidence>
<feature type="domain" description="G" evidence="1">
    <location>
        <begin position="5"/>
        <end position="104"/>
    </location>
</feature>
<dbReference type="Pfam" id="PF01926">
    <property type="entry name" value="MMR_HSR1"/>
    <property type="match status" value="1"/>
</dbReference>
<reference evidence="2 3" key="1">
    <citation type="journal article" date="2016" name="DNA Res.">
        <title>The complete genome sequencing of Prevotella intermedia strain OMA14 and a subsequent fine-scale, intra-species genomic comparison reveal an unusual amplification of conjugative and mobile transposons and identify a novel Prevotella-lineage-specific repeat.</title>
        <authorList>
            <person name="Naito M."/>
            <person name="Ogura Y."/>
            <person name="Itoh T."/>
            <person name="Shoji M."/>
            <person name="Okamoto M."/>
            <person name="Hayashi T."/>
            <person name="Nakayama K."/>
        </authorList>
    </citation>
    <scope>NUCLEOTIDE SEQUENCE [LARGE SCALE GENOMIC DNA]</scope>
    <source>
        <strain evidence="2 3">OMA14</strain>
    </source>
</reference>